<dbReference type="AlphaFoldDB" id="C3XSW7"/>
<dbReference type="InterPro" id="IPR037221">
    <property type="entry name" value="H-type_lectin_dom_sf"/>
</dbReference>
<evidence type="ECO:0000259" key="3">
    <source>
        <dbReference type="Pfam" id="PF09458"/>
    </source>
</evidence>
<organism>
    <name type="scientific">Branchiostoma floridae</name>
    <name type="common">Florida lancelet</name>
    <name type="synonym">Amphioxus</name>
    <dbReference type="NCBI Taxonomy" id="7739"/>
    <lineage>
        <taxon>Eukaryota</taxon>
        <taxon>Metazoa</taxon>
        <taxon>Chordata</taxon>
        <taxon>Cephalochordata</taxon>
        <taxon>Leptocardii</taxon>
        <taxon>Amphioxiformes</taxon>
        <taxon>Branchiostomatidae</taxon>
        <taxon>Branchiostoma</taxon>
    </lineage>
</organism>
<accession>C3XSW7</accession>
<proteinExistence type="predicted"/>
<evidence type="ECO:0000313" key="4">
    <source>
        <dbReference type="EMBL" id="EEN68835.1"/>
    </source>
</evidence>
<protein>
    <recommendedName>
        <fullName evidence="3">H-type lectin domain-containing protein</fullName>
    </recommendedName>
</protein>
<dbReference type="Gene3D" id="2.60.40.2080">
    <property type="match status" value="1"/>
</dbReference>
<keyword evidence="1" id="KW-0175">Coiled coil</keyword>
<feature type="coiled-coil region" evidence="1">
    <location>
        <begin position="88"/>
        <end position="122"/>
    </location>
</feature>
<dbReference type="SUPFAM" id="SSF141086">
    <property type="entry name" value="Agglutinin HPA-like"/>
    <property type="match status" value="1"/>
</dbReference>
<sequence length="225" mass="25934">MDHEESEIQKKEKNEPEVKEEEKKEQKKRSLERCYRCQSTQHLIRDCDKRSDFSSLNSSYMYISSSHPYYLPSGCKNSPLVCNAPLSLEDVIQQLLQQKAVIQQLQAEMAAKDQKTKAVEQAFRQEIKALQQRSIYRCEWGTLTIPGYSLSDGSGTRYQDLTATFSRSFSTTPVVTIGLTRIDQNRDLRVDASVIYRYATHMGVRIKTWSDTRLNSARVDWMACA</sequence>
<dbReference type="Gene3D" id="4.10.60.10">
    <property type="entry name" value="Zinc finger, CCHC-type"/>
    <property type="match status" value="1"/>
</dbReference>
<dbReference type="GO" id="GO:0030246">
    <property type="term" value="F:carbohydrate binding"/>
    <property type="evidence" value="ECO:0007669"/>
    <property type="project" value="InterPro"/>
</dbReference>
<dbReference type="InterPro" id="IPR019019">
    <property type="entry name" value="H-type_lectin_domain"/>
</dbReference>
<name>C3XSW7_BRAFL</name>
<dbReference type="InParanoid" id="C3XSW7"/>
<evidence type="ECO:0000256" key="1">
    <source>
        <dbReference type="SAM" id="Coils"/>
    </source>
</evidence>
<evidence type="ECO:0000256" key="2">
    <source>
        <dbReference type="SAM" id="MobiDB-lite"/>
    </source>
</evidence>
<dbReference type="GO" id="GO:0007155">
    <property type="term" value="P:cell adhesion"/>
    <property type="evidence" value="ECO:0007669"/>
    <property type="project" value="InterPro"/>
</dbReference>
<feature type="region of interest" description="Disordered" evidence="2">
    <location>
        <begin position="1"/>
        <end position="30"/>
    </location>
</feature>
<gene>
    <name evidence="4" type="ORF">BRAFLDRAFT_67226</name>
</gene>
<dbReference type="EMBL" id="GG666460">
    <property type="protein sequence ID" value="EEN68835.1"/>
    <property type="molecule type" value="Genomic_DNA"/>
</dbReference>
<reference evidence="4" key="1">
    <citation type="journal article" date="2008" name="Nature">
        <title>The amphioxus genome and the evolution of the chordate karyotype.</title>
        <authorList>
            <consortium name="US DOE Joint Genome Institute (JGI-PGF)"/>
            <person name="Putnam N.H."/>
            <person name="Butts T."/>
            <person name="Ferrier D.E.K."/>
            <person name="Furlong R.F."/>
            <person name="Hellsten U."/>
            <person name="Kawashima T."/>
            <person name="Robinson-Rechavi M."/>
            <person name="Shoguchi E."/>
            <person name="Terry A."/>
            <person name="Yu J.-K."/>
            <person name="Benito-Gutierrez E.L."/>
            <person name="Dubchak I."/>
            <person name="Garcia-Fernandez J."/>
            <person name="Gibson-Brown J.J."/>
            <person name="Grigoriev I.V."/>
            <person name="Horton A.C."/>
            <person name="de Jong P.J."/>
            <person name="Jurka J."/>
            <person name="Kapitonov V.V."/>
            <person name="Kohara Y."/>
            <person name="Kuroki Y."/>
            <person name="Lindquist E."/>
            <person name="Lucas S."/>
            <person name="Osoegawa K."/>
            <person name="Pennacchio L.A."/>
            <person name="Salamov A.A."/>
            <person name="Satou Y."/>
            <person name="Sauka-Spengler T."/>
            <person name="Schmutz J."/>
            <person name="Shin-I T."/>
            <person name="Toyoda A."/>
            <person name="Bronner-Fraser M."/>
            <person name="Fujiyama A."/>
            <person name="Holland L.Z."/>
            <person name="Holland P.W.H."/>
            <person name="Satoh N."/>
            <person name="Rokhsar D.S."/>
        </authorList>
    </citation>
    <scope>NUCLEOTIDE SEQUENCE [LARGE SCALE GENOMIC DNA]</scope>
    <source>
        <strain evidence="4">S238N-H82</strain>
        <tissue evidence="4">Testes</tissue>
    </source>
</reference>
<dbReference type="eggNOG" id="ENOG502SXT2">
    <property type="taxonomic scope" value="Eukaryota"/>
</dbReference>
<feature type="domain" description="H-type lectin" evidence="3">
    <location>
        <begin position="163"/>
        <end position="223"/>
    </location>
</feature>
<dbReference type="Pfam" id="PF09458">
    <property type="entry name" value="H_lectin"/>
    <property type="match status" value="1"/>
</dbReference>